<accession>A0A4U1I4C0</accession>
<dbReference type="OrthoDB" id="345640at2"/>
<dbReference type="Proteomes" id="UP000305539">
    <property type="component" value="Unassembled WGS sequence"/>
</dbReference>
<feature type="transmembrane region" description="Helical" evidence="4">
    <location>
        <begin position="58"/>
        <end position="76"/>
    </location>
</feature>
<gene>
    <name evidence="6" type="ORF">FAZ69_17510</name>
</gene>
<comment type="subcellular location">
    <subcellularLocation>
        <location evidence="1">Cell outer membrane</location>
    </subcellularLocation>
</comment>
<dbReference type="InterPro" id="IPR036737">
    <property type="entry name" value="OmpA-like_sf"/>
</dbReference>
<evidence type="ECO:0000259" key="5">
    <source>
        <dbReference type="PROSITE" id="PS51123"/>
    </source>
</evidence>
<feature type="transmembrane region" description="Helical" evidence="4">
    <location>
        <begin position="33"/>
        <end position="52"/>
    </location>
</feature>
<keyword evidence="4" id="KW-1133">Transmembrane helix</keyword>
<sequence length="576" mass="60745">MDDARSHSPDGHAPQDAATASGLGPLGYPRRSIVALAAALAIALALGVLPVGRGTAGSISALAFAIGAALIVWYSLRDRRVRTQSAAVLTALGATTSDLPVSLRTRMPLVMVVGDGLANLFNRAETEERLAHVGDGAIWLRVDRSQDLPPLAAAVREWRDGRAPDGVVLALAPACYRDEDALAQGLRLIRQASSDASRLLGERLPGYLAVFQRLTPATPADAPAWYGVSADKPLHDASCLETVLRAVETEARGTANPADAWRAASLAALAGWTQRVVVAALHDRRQPAAPWPLHGLAWIDCGPAASALTPWGAAVTERTRLATPLFAATPAPWPLPQPLIDALPGRAWISPRIKALSHALAIVGIAAAMAFWGAARNNETLLAQAGANLQRFASIPADHDAARRDALRALTAQRDQLDRYQRTGVPLRLGFGMYRGAALLPALNEAIASYQPPPPPPAIVTLDSMSLFDTGKARLKPGSTRAMVGALEMIKTNPDKRILIAGHTDNVGGAASNQRLSVARAAAVRDWLMEASAMPESRFAIQGYGAARPIADNAGAEGRARNRRVEITLIPDSPGA</sequence>
<comment type="caution">
    <text evidence="6">The sequence shown here is derived from an EMBL/GenBank/DDBJ whole genome shotgun (WGS) entry which is preliminary data.</text>
</comment>
<keyword evidence="7" id="KW-1185">Reference proteome</keyword>
<evidence type="ECO:0000256" key="3">
    <source>
        <dbReference type="PROSITE-ProRule" id="PRU00473"/>
    </source>
</evidence>
<dbReference type="InterPro" id="IPR050330">
    <property type="entry name" value="Bact_OuterMem_StrucFunc"/>
</dbReference>
<keyword evidence="2 3" id="KW-0472">Membrane</keyword>
<dbReference type="Pfam" id="PF00691">
    <property type="entry name" value="OmpA"/>
    <property type="match status" value="1"/>
</dbReference>
<dbReference type="AlphaFoldDB" id="A0A4U1I4C0"/>
<dbReference type="PANTHER" id="PTHR30329:SF20">
    <property type="entry name" value="EXPORTED PROTEIN"/>
    <property type="match status" value="1"/>
</dbReference>
<dbReference type="GO" id="GO:0009279">
    <property type="term" value="C:cell outer membrane"/>
    <property type="evidence" value="ECO:0007669"/>
    <property type="project" value="UniProtKB-SubCell"/>
</dbReference>
<reference evidence="6 7" key="1">
    <citation type="submission" date="2019-04" db="EMBL/GenBank/DDBJ databases">
        <title>Trinickia sp. 7GSK02, isolated from subtropical forest soil.</title>
        <authorList>
            <person name="Gao Z.-H."/>
            <person name="Qiu L.-H."/>
        </authorList>
    </citation>
    <scope>NUCLEOTIDE SEQUENCE [LARGE SCALE GENOMIC DNA]</scope>
    <source>
        <strain evidence="6 7">7GSK02</strain>
    </source>
</reference>
<protein>
    <submittedName>
        <fullName evidence="6">OmpA family protein</fullName>
    </submittedName>
</protein>
<dbReference type="InterPro" id="IPR006665">
    <property type="entry name" value="OmpA-like"/>
</dbReference>
<evidence type="ECO:0000313" key="6">
    <source>
        <dbReference type="EMBL" id="TKC88047.1"/>
    </source>
</evidence>
<dbReference type="SUPFAM" id="SSF103088">
    <property type="entry name" value="OmpA-like"/>
    <property type="match status" value="1"/>
</dbReference>
<name>A0A4U1I4C0_9BURK</name>
<evidence type="ECO:0000256" key="4">
    <source>
        <dbReference type="SAM" id="Phobius"/>
    </source>
</evidence>
<dbReference type="PRINTS" id="PR01021">
    <property type="entry name" value="OMPADOMAIN"/>
</dbReference>
<proteinExistence type="predicted"/>
<keyword evidence="4" id="KW-0812">Transmembrane</keyword>
<feature type="transmembrane region" description="Helical" evidence="4">
    <location>
        <begin position="355"/>
        <end position="375"/>
    </location>
</feature>
<dbReference type="PROSITE" id="PS51123">
    <property type="entry name" value="OMPA_2"/>
    <property type="match status" value="1"/>
</dbReference>
<evidence type="ECO:0000256" key="2">
    <source>
        <dbReference type="ARBA" id="ARBA00023136"/>
    </source>
</evidence>
<feature type="domain" description="OmpA-like" evidence="5">
    <location>
        <begin position="455"/>
        <end position="573"/>
    </location>
</feature>
<dbReference type="PANTHER" id="PTHR30329">
    <property type="entry name" value="STATOR ELEMENT OF FLAGELLAR MOTOR COMPLEX"/>
    <property type="match status" value="1"/>
</dbReference>
<dbReference type="RefSeq" id="WP_136896311.1">
    <property type="nucleotide sequence ID" value="NZ_SWJE01000008.1"/>
</dbReference>
<evidence type="ECO:0000313" key="7">
    <source>
        <dbReference type="Proteomes" id="UP000305539"/>
    </source>
</evidence>
<dbReference type="EMBL" id="SWJE01000008">
    <property type="protein sequence ID" value="TKC88047.1"/>
    <property type="molecule type" value="Genomic_DNA"/>
</dbReference>
<dbReference type="Gene3D" id="3.30.1330.60">
    <property type="entry name" value="OmpA-like domain"/>
    <property type="match status" value="1"/>
</dbReference>
<evidence type="ECO:0000256" key="1">
    <source>
        <dbReference type="ARBA" id="ARBA00004442"/>
    </source>
</evidence>
<organism evidence="6 7">
    <name type="scientific">Trinickia terrae</name>
    <dbReference type="NCBI Taxonomy" id="2571161"/>
    <lineage>
        <taxon>Bacteria</taxon>
        <taxon>Pseudomonadati</taxon>
        <taxon>Pseudomonadota</taxon>
        <taxon>Betaproteobacteria</taxon>
        <taxon>Burkholderiales</taxon>
        <taxon>Burkholderiaceae</taxon>
        <taxon>Trinickia</taxon>
    </lineage>
</organism>
<dbReference type="InterPro" id="IPR006664">
    <property type="entry name" value="OMP_bac"/>
</dbReference>
<dbReference type="CDD" id="cd07185">
    <property type="entry name" value="OmpA_C-like"/>
    <property type="match status" value="1"/>
</dbReference>